<sequence>MTTDSVQPPSQPDLYLADGELSEFSSWLSLLLDKLNGSGVSGEQVSVLNTVEHHFGESPAAGEIFAEYERVRARLEEFVRIQQEAIEMLSISTAAMENDYVTTDHEQFERFLQISANFDSLYDGDRGSGSGGPGDVLL</sequence>
<proteinExistence type="predicted"/>
<dbReference type="Proteomes" id="UP000275024">
    <property type="component" value="Unassembled WGS sequence"/>
</dbReference>
<dbReference type="AlphaFoldDB" id="A0A3A9W1J1"/>
<comment type="caution">
    <text evidence="1">The sequence shown here is derived from an EMBL/GenBank/DDBJ whole genome shotgun (WGS) entry which is preliminary data.</text>
</comment>
<gene>
    <name evidence="2" type="ORF">D7318_21120</name>
    <name evidence="1" type="ORF">D7319_21655</name>
</gene>
<dbReference type="EMBL" id="RBDY01000017">
    <property type="protein sequence ID" value="RKN19345.1"/>
    <property type="molecule type" value="Genomic_DNA"/>
</dbReference>
<dbReference type="Proteomes" id="UP000268652">
    <property type="component" value="Unassembled WGS sequence"/>
</dbReference>
<organism evidence="1 4">
    <name type="scientific">Streptomyces radicis</name>
    <dbReference type="NCBI Taxonomy" id="1750517"/>
    <lineage>
        <taxon>Bacteria</taxon>
        <taxon>Bacillati</taxon>
        <taxon>Actinomycetota</taxon>
        <taxon>Actinomycetes</taxon>
        <taxon>Kitasatosporales</taxon>
        <taxon>Streptomycetaceae</taxon>
        <taxon>Streptomyces</taxon>
    </lineage>
</organism>
<dbReference type="RefSeq" id="WP_120698694.1">
    <property type="nucleotide sequence ID" value="NZ_RBDX01000019.1"/>
</dbReference>
<dbReference type="EMBL" id="RBDX01000019">
    <property type="protein sequence ID" value="RKN06719.1"/>
    <property type="molecule type" value="Genomic_DNA"/>
</dbReference>
<evidence type="ECO:0000313" key="1">
    <source>
        <dbReference type="EMBL" id="RKN06719.1"/>
    </source>
</evidence>
<evidence type="ECO:0000313" key="4">
    <source>
        <dbReference type="Proteomes" id="UP000275024"/>
    </source>
</evidence>
<name>A0A3A9W1J1_9ACTN</name>
<reference evidence="3 4" key="1">
    <citation type="submission" date="2018-09" db="EMBL/GenBank/DDBJ databases">
        <title>Streptomyces sp. nov. DS1-2, an endophytic actinomycete isolated from roots of Dendrobium scabrilingue.</title>
        <authorList>
            <person name="Kuncharoen N."/>
            <person name="Kudo T."/>
            <person name="Ohkuma M."/>
            <person name="Yuki M."/>
            <person name="Tanasupawat S."/>
        </authorList>
    </citation>
    <scope>NUCLEOTIDE SEQUENCE [LARGE SCALE GENOMIC DNA]</scope>
    <source>
        <strain evidence="1 4">AZ1-7</strain>
        <strain evidence="2 3">DS1-2</strain>
    </source>
</reference>
<dbReference type="OrthoDB" id="4227042at2"/>
<evidence type="ECO:0000313" key="3">
    <source>
        <dbReference type="Proteomes" id="UP000268652"/>
    </source>
</evidence>
<evidence type="ECO:0000313" key="2">
    <source>
        <dbReference type="EMBL" id="RKN19345.1"/>
    </source>
</evidence>
<accession>A0A3A9W1J1</accession>
<keyword evidence="3" id="KW-1185">Reference proteome</keyword>
<protein>
    <submittedName>
        <fullName evidence="1">Uncharacterized protein</fullName>
    </submittedName>
</protein>